<keyword evidence="4" id="KW-1185">Reference proteome</keyword>
<gene>
    <name evidence="1" type="ORF">RED13_001984</name>
    <name evidence="2" type="ORF">SAMN05216578_102128</name>
</gene>
<dbReference type="Pfam" id="PF07023">
    <property type="entry name" value="DUF1315"/>
    <property type="match status" value="1"/>
</dbReference>
<evidence type="ECO:0000313" key="1">
    <source>
        <dbReference type="EMBL" id="MDX9687553.1"/>
    </source>
</evidence>
<dbReference type="STRING" id="1002526.SAMN05216578_102128"/>
<dbReference type="InterPro" id="IPR009749">
    <property type="entry name" value="DUF1315"/>
</dbReference>
<dbReference type="RefSeq" id="WP_090537130.1">
    <property type="nucleotide sequence ID" value="NZ_FOYD01000002.1"/>
</dbReference>
<dbReference type="EMBL" id="FOYD01000002">
    <property type="protein sequence ID" value="SFQ68570.1"/>
    <property type="molecule type" value="Genomic_DNA"/>
</dbReference>
<protein>
    <submittedName>
        <fullName evidence="1">DUF1315 family protein</fullName>
    </submittedName>
</protein>
<dbReference type="OrthoDB" id="5616307at2"/>
<proteinExistence type="predicted"/>
<name>A0A1I6AIR7_9GAMM</name>
<dbReference type="Proteomes" id="UP000242815">
    <property type="component" value="Unassembled WGS sequence"/>
</dbReference>
<dbReference type="EMBL" id="JAVRDO010000004">
    <property type="protein sequence ID" value="MDX9687553.1"/>
    <property type="molecule type" value="Genomic_DNA"/>
</dbReference>
<accession>A0A1I6AIR7</accession>
<sequence>MDTFIQMLRNISPEVYESLKTAVELGKWADGRKLTQEQKELCLQAIIAWEMDNLPEEERTGYIAQSCKNASKAPANLDESLFSAAKGTLH</sequence>
<dbReference type="AlphaFoldDB" id="A0A1I6AIR7"/>
<reference evidence="2 3" key="1">
    <citation type="submission" date="2016-10" db="EMBL/GenBank/DDBJ databases">
        <authorList>
            <person name="de Groot N.N."/>
        </authorList>
    </citation>
    <scope>NUCLEOTIDE SEQUENCE [LARGE SCALE GENOMIC DNA]</scope>
    <source>
        <strain evidence="2 3">JCM 18415</strain>
    </source>
</reference>
<evidence type="ECO:0000313" key="4">
    <source>
        <dbReference type="Proteomes" id="UP001281217"/>
    </source>
</evidence>
<evidence type="ECO:0000313" key="3">
    <source>
        <dbReference type="Proteomes" id="UP000242815"/>
    </source>
</evidence>
<evidence type="ECO:0000313" key="2">
    <source>
        <dbReference type="EMBL" id="SFQ68570.1"/>
    </source>
</evidence>
<reference evidence="1" key="3">
    <citation type="submission" date="2024-05" db="EMBL/GenBank/DDBJ databases">
        <authorList>
            <person name="de Witt J."/>
        </authorList>
    </citation>
    <scope>NUCLEOTIDE SEQUENCE</scope>
    <source>
        <strain evidence="1">FZJ</strain>
    </source>
</reference>
<reference evidence="4" key="2">
    <citation type="submission" date="2023-07" db="EMBL/GenBank/DDBJ databases">
        <authorList>
            <person name="de Witt J."/>
        </authorList>
    </citation>
    <scope>NUCLEOTIDE SEQUENCE [LARGE SCALE GENOMIC DNA]</scope>
    <source>
        <strain evidence="4">FZJ</strain>
    </source>
</reference>
<dbReference type="Proteomes" id="UP001281217">
    <property type="component" value="Unassembled WGS sequence"/>
</dbReference>
<organism evidence="2 3">
    <name type="scientific">Halopseudomonas formosensis</name>
    <dbReference type="NCBI Taxonomy" id="1002526"/>
    <lineage>
        <taxon>Bacteria</taxon>
        <taxon>Pseudomonadati</taxon>
        <taxon>Pseudomonadota</taxon>
        <taxon>Gammaproteobacteria</taxon>
        <taxon>Pseudomonadales</taxon>
        <taxon>Pseudomonadaceae</taxon>
        <taxon>Halopseudomonas</taxon>
    </lineage>
</organism>